<dbReference type="InterPro" id="IPR003661">
    <property type="entry name" value="HisK_dim/P_dom"/>
</dbReference>
<dbReference type="FunFam" id="1.10.287.130:FF:000001">
    <property type="entry name" value="Two-component sensor histidine kinase"/>
    <property type="match status" value="1"/>
</dbReference>
<evidence type="ECO:0000256" key="12">
    <source>
        <dbReference type="ARBA" id="ARBA00022777"/>
    </source>
</evidence>
<reference evidence="20 21" key="1">
    <citation type="journal article" date="2018" name="Int. J. Syst. Evol. Microbiol.">
        <title>Mesosutterella multiformis gen. nov., sp. nov., a member of the family Sutterellaceae and Sutterella megalosphaeroides sp. nov., isolated from human faeces.</title>
        <authorList>
            <person name="Sakamoto M."/>
            <person name="Ikeyama N."/>
            <person name="Kunihiro T."/>
            <person name="Iino T."/>
            <person name="Yuki M."/>
            <person name="Ohkuma M."/>
        </authorList>
    </citation>
    <scope>NUCLEOTIDE SEQUENCE [LARGE SCALE GENOMIC DNA]</scope>
    <source>
        <strain evidence="20 21">4NBBH2</strain>
    </source>
</reference>
<keyword evidence="7" id="KW-0597">Phosphoprotein</keyword>
<dbReference type="Proteomes" id="UP000266091">
    <property type="component" value="Unassembled WGS sequence"/>
</dbReference>
<dbReference type="GO" id="GO:0006817">
    <property type="term" value="P:phosphate ion transport"/>
    <property type="evidence" value="ECO:0007669"/>
    <property type="project" value="UniProtKB-KW"/>
</dbReference>
<keyword evidence="11" id="KW-0547">Nucleotide-binding</keyword>
<evidence type="ECO:0000256" key="16">
    <source>
        <dbReference type="ARBA" id="ARBA00023136"/>
    </source>
</evidence>
<comment type="subcellular location">
    <subcellularLocation>
        <location evidence="2">Cell inner membrane</location>
        <topology evidence="2">Multi-pass membrane protein</topology>
    </subcellularLocation>
</comment>
<dbReference type="InterPro" id="IPR036890">
    <property type="entry name" value="HATPase_C_sf"/>
</dbReference>
<dbReference type="PANTHER" id="PTHR45453">
    <property type="entry name" value="PHOSPHATE REGULON SENSOR PROTEIN PHOR"/>
    <property type="match status" value="1"/>
</dbReference>
<evidence type="ECO:0000313" key="21">
    <source>
        <dbReference type="Proteomes" id="UP000266091"/>
    </source>
</evidence>
<dbReference type="InterPro" id="IPR050351">
    <property type="entry name" value="BphY/WalK/GraS-like"/>
</dbReference>
<evidence type="ECO:0000256" key="2">
    <source>
        <dbReference type="ARBA" id="ARBA00004429"/>
    </source>
</evidence>
<keyword evidence="9" id="KW-0808">Transferase</keyword>
<dbReference type="CDD" id="cd00082">
    <property type="entry name" value="HisKA"/>
    <property type="match status" value="1"/>
</dbReference>
<dbReference type="SMART" id="SM00388">
    <property type="entry name" value="HisKA"/>
    <property type="match status" value="1"/>
</dbReference>
<dbReference type="InterPro" id="IPR014310">
    <property type="entry name" value="Sig_transdc_His_kinase_PhoR"/>
</dbReference>
<dbReference type="GO" id="GO:0004721">
    <property type="term" value="F:phosphoprotein phosphatase activity"/>
    <property type="evidence" value="ECO:0007669"/>
    <property type="project" value="TreeGrafter"/>
</dbReference>
<sequence length="451" mass="50541">MAEMKRSRLAVPLVFVLVIIAVVAIVTGFTFGPVEALCVALAGVIWLFIQNLFFLFRLIGWLENPVADEIPSAGRETPWRIVFEMLRDERHQFEKNAKHLQTRETRYRKTLSSLPDGITLVKSDWRIDWCNESAEDQLGLDSMKDRGQPVYKAYDSKDFIDYLTAGNFDKPLVIHNSENAQTIELHVVVLGRKNAVIVTHDVTDREKLDSIRRDFVANVSHELRTPLTVINGFIDLAISSKDPGPVRIGREHLALMKEQADRMSRLVNDLLTLSKLEESSPDRAPETVNVPVMIRETAKEGRAISGGRHEITESAEPFCLKGYKDEILSAIGNLVANAVRYTPPGGHISITWKRSPEWLELAVKDDGIGIAPEFLPRLTERFYRVDKSRSRDSGGTGLGLAIVKHVLIRHGGHLKIESEPGKGSTFTMQFPTELEMPMPEVIQDSDTGIAS</sequence>
<evidence type="ECO:0000256" key="14">
    <source>
        <dbReference type="ARBA" id="ARBA00022989"/>
    </source>
</evidence>
<gene>
    <name evidence="20" type="primary">phoR</name>
    <name evidence="20" type="ORF">MESMUL_09190</name>
</gene>
<dbReference type="InterPro" id="IPR035965">
    <property type="entry name" value="PAS-like_dom_sf"/>
</dbReference>
<dbReference type="SUPFAM" id="SSF55785">
    <property type="entry name" value="PYP-like sensor domain (PAS domain)"/>
    <property type="match status" value="1"/>
</dbReference>
<dbReference type="GO" id="GO:0016036">
    <property type="term" value="P:cellular response to phosphate starvation"/>
    <property type="evidence" value="ECO:0007669"/>
    <property type="project" value="TreeGrafter"/>
</dbReference>
<evidence type="ECO:0000256" key="7">
    <source>
        <dbReference type="ARBA" id="ARBA00022553"/>
    </source>
</evidence>
<dbReference type="Gene3D" id="1.10.287.130">
    <property type="match status" value="1"/>
</dbReference>
<keyword evidence="5" id="KW-0813">Transport</keyword>
<comment type="catalytic activity">
    <reaction evidence="1">
        <text>ATP + protein L-histidine = ADP + protein N-phospho-L-histidine.</text>
        <dbReference type="EC" id="2.7.13.3"/>
    </reaction>
</comment>
<keyword evidence="6" id="KW-1003">Cell membrane</keyword>
<dbReference type="FunFam" id="3.30.565.10:FF:000006">
    <property type="entry name" value="Sensor histidine kinase WalK"/>
    <property type="match status" value="1"/>
</dbReference>
<evidence type="ECO:0000256" key="15">
    <source>
        <dbReference type="ARBA" id="ARBA00023012"/>
    </source>
</evidence>
<dbReference type="Pfam" id="PF02518">
    <property type="entry name" value="HATPase_c"/>
    <property type="match status" value="1"/>
</dbReference>
<evidence type="ECO:0000313" key="20">
    <source>
        <dbReference type="EMBL" id="GBO93565.1"/>
    </source>
</evidence>
<organism evidence="20 21">
    <name type="scientific">Mesosutterella multiformis</name>
    <dbReference type="NCBI Taxonomy" id="2259133"/>
    <lineage>
        <taxon>Bacteria</taxon>
        <taxon>Pseudomonadati</taxon>
        <taxon>Pseudomonadota</taxon>
        <taxon>Betaproteobacteria</taxon>
        <taxon>Burkholderiales</taxon>
        <taxon>Sutterellaceae</taxon>
        <taxon>Mesosutterella</taxon>
    </lineage>
</organism>
<keyword evidence="16 18" id="KW-0472">Membrane</keyword>
<evidence type="ECO:0000256" key="9">
    <source>
        <dbReference type="ARBA" id="ARBA00022679"/>
    </source>
</evidence>
<accession>A0A388SBH6</accession>
<feature type="transmembrane region" description="Helical" evidence="18">
    <location>
        <begin position="34"/>
        <end position="56"/>
    </location>
</feature>
<dbReference type="PROSITE" id="PS50109">
    <property type="entry name" value="HIS_KIN"/>
    <property type="match status" value="1"/>
</dbReference>
<dbReference type="SUPFAM" id="SSF55874">
    <property type="entry name" value="ATPase domain of HSP90 chaperone/DNA topoisomerase II/histidine kinase"/>
    <property type="match status" value="1"/>
</dbReference>
<dbReference type="Gene3D" id="3.30.565.10">
    <property type="entry name" value="Histidine kinase-like ATPase, C-terminal domain"/>
    <property type="match status" value="1"/>
</dbReference>
<dbReference type="NCBIfam" id="TIGR02966">
    <property type="entry name" value="phoR_proteo"/>
    <property type="match status" value="1"/>
</dbReference>
<dbReference type="Gene3D" id="3.30.450.20">
    <property type="entry name" value="PAS domain"/>
    <property type="match status" value="1"/>
</dbReference>
<evidence type="ECO:0000256" key="4">
    <source>
        <dbReference type="ARBA" id="ARBA00019665"/>
    </source>
</evidence>
<comment type="function">
    <text evidence="17">Member of the two-component regulatory system PhoR/PhoB involved in the phosphate regulon genes expression. PhoR may function as a membrane-associated protein kinase that phosphorylates PhoB in response to environmental signals.</text>
</comment>
<evidence type="ECO:0000256" key="1">
    <source>
        <dbReference type="ARBA" id="ARBA00000085"/>
    </source>
</evidence>
<keyword evidence="14 18" id="KW-1133">Transmembrane helix</keyword>
<dbReference type="SUPFAM" id="SSF47384">
    <property type="entry name" value="Homodimeric domain of signal transducing histidine kinase"/>
    <property type="match status" value="1"/>
</dbReference>
<evidence type="ECO:0000256" key="17">
    <source>
        <dbReference type="ARBA" id="ARBA00025207"/>
    </source>
</evidence>
<dbReference type="InterPro" id="IPR004358">
    <property type="entry name" value="Sig_transdc_His_kin-like_C"/>
</dbReference>
<dbReference type="InterPro" id="IPR036097">
    <property type="entry name" value="HisK_dim/P_sf"/>
</dbReference>
<comment type="caution">
    <text evidence="20">The sequence shown here is derived from an EMBL/GenBank/DDBJ whole genome shotgun (WGS) entry which is preliminary data.</text>
</comment>
<protein>
    <recommendedName>
        <fullName evidence="4">Phosphate regulon sensor protein PhoR</fullName>
        <ecNumber evidence="3">2.7.13.3</ecNumber>
    </recommendedName>
</protein>
<evidence type="ECO:0000256" key="10">
    <source>
        <dbReference type="ARBA" id="ARBA00022692"/>
    </source>
</evidence>
<keyword evidence="21" id="KW-1185">Reference proteome</keyword>
<evidence type="ECO:0000256" key="11">
    <source>
        <dbReference type="ARBA" id="ARBA00022741"/>
    </source>
</evidence>
<evidence type="ECO:0000256" key="5">
    <source>
        <dbReference type="ARBA" id="ARBA00022448"/>
    </source>
</evidence>
<dbReference type="SMART" id="SM00387">
    <property type="entry name" value="HATPase_c"/>
    <property type="match status" value="1"/>
</dbReference>
<keyword evidence="15" id="KW-0902">Two-component regulatory system</keyword>
<dbReference type="InterPro" id="IPR000014">
    <property type="entry name" value="PAS"/>
</dbReference>
<keyword evidence="13" id="KW-0067">ATP-binding</keyword>
<proteinExistence type="predicted"/>
<dbReference type="InterPro" id="IPR003594">
    <property type="entry name" value="HATPase_dom"/>
</dbReference>
<feature type="domain" description="Histidine kinase" evidence="19">
    <location>
        <begin position="218"/>
        <end position="434"/>
    </location>
</feature>
<keyword evidence="12 20" id="KW-0418">Kinase</keyword>
<evidence type="ECO:0000256" key="18">
    <source>
        <dbReference type="SAM" id="Phobius"/>
    </source>
</evidence>
<dbReference type="SMART" id="SM00091">
    <property type="entry name" value="PAS"/>
    <property type="match status" value="1"/>
</dbReference>
<evidence type="ECO:0000259" key="19">
    <source>
        <dbReference type="PROSITE" id="PS50109"/>
    </source>
</evidence>
<dbReference type="Pfam" id="PF00512">
    <property type="entry name" value="HisKA"/>
    <property type="match status" value="1"/>
</dbReference>
<evidence type="ECO:0000256" key="6">
    <source>
        <dbReference type="ARBA" id="ARBA00022475"/>
    </source>
</evidence>
<keyword evidence="8" id="KW-0592">Phosphate transport</keyword>
<keyword evidence="10 18" id="KW-0812">Transmembrane</keyword>
<name>A0A388SBH6_9BURK</name>
<dbReference type="InterPro" id="IPR005467">
    <property type="entry name" value="His_kinase_dom"/>
</dbReference>
<dbReference type="GO" id="GO:0005886">
    <property type="term" value="C:plasma membrane"/>
    <property type="evidence" value="ECO:0007669"/>
    <property type="project" value="UniProtKB-SubCell"/>
</dbReference>
<dbReference type="GO" id="GO:0000155">
    <property type="term" value="F:phosphorelay sensor kinase activity"/>
    <property type="evidence" value="ECO:0007669"/>
    <property type="project" value="InterPro"/>
</dbReference>
<dbReference type="EC" id="2.7.13.3" evidence="3"/>
<evidence type="ECO:0000256" key="13">
    <source>
        <dbReference type="ARBA" id="ARBA00022840"/>
    </source>
</evidence>
<dbReference type="GO" id="GO:0005524">
    <property type="term" value="F:ATP binding"/>
    <property type="evidence" value="ECO:0007669"/>
    <property type="project" value="UniProtKB-KW"/>
</dbReference>
<dbReference type="PANTHER" id="PTHR45453:SF1">
    <property type="entry name" value="PHOSPHATE REGULON SENSOR PROTEIN PHOR"/>
    <property type="match status" value="1"/>
</dbReference>
<dbReference type="PRINTS" id="PR00344">
    <property type="entry name" value="BCTRLSENSOR"/>
</dbReference>
<dbReference type="AlphaFoldDB" id="A0A388SBH6"/>
<evidence type="ECO:0000256" key="8">
    <source>
        <dbReference type="ARBA" id="ARBA00022592"/>
    </source>
</evidence>
<dbReference type="EMBL" id="BGZJ01000001">
    <property type="protein sequence ID" value="GBO93565.1"/>
    <property type="molecule type" value="Genomic_DNA"/>
</dbReference>
<dbReference type="OrthoDB" id="9813151at2"/>
<evidence type="ECO:0000256" key="3">
    <source>
        <dbReference type="ARBA" id="ARBA00012438"/>
    </source>
</evidence>